<dbReference type="EMBL" id="JAUUCC010000013">
    <property type="protein sequence ID" value="MEE2050246.1"/>
    <property type="molecule type" value="Genomic_DNA"/>
</dbReference>
<dbReference type="Pfam" id="PF13411">
    <property type="entry name" value="MerR_1"/>
    <property type="match status" value="1"/>
</dbReference>
<evidence type="ECO:0000256" key="1">
    <source>
        <dbReference type="ARBA" id="ARBA00023125"/>
    </source>
</evidence>
<reference evidence="3 4" key="1">
    <citation type="submission" date="2023-07" db="EMBL/GenBank/DDBJ databases">
        <authorList>
            <person name="Girao M."/>
            <person name="Carvalho M.F."/>
        </authorList>
    </citation>
    <scope>NUCLEOTIDE SEQUENCE [LARGE SCALE GENOMIC DNA]</scope>
    <source>
        <strain evidence="3 4">66/93</strain>
    </source>
</reference>
<comment type="caution">
    <text evidence="3">The sequence shown here is derived from an EMBL/GenBank/DDBJ whole genome shotgun (WGS) entry which is preliminary data.</text>
</comment>
<dbReference type="InterPro" id="IPR000551">
    <property type="entry name" value="MerR-type_HTH_dom"/>
</dbReference>
<protein>
    <submittedName>
        <fullName evidence="3">MerR family transcriptional regulator</fullName>
    </submittedName>
</protein>
<dbReference type="Gene3D" id="1.10.1660.10">
    <property type="match status" value="1"/>
</dbReference>
<dbReference type="PANTHER" id="PTHR30204">
    <property type="entry name" value="REDOX-CYCLING DRUG-SENSING TRANSCRIPTIONAL ACTIVATOR SOXR"/>
    <property type="match status" value="1"/>
</dbReference>
<keyword evidence="1" id="KW-0238">DNA-binding</keyword>
<name>A0ABU7KLS8_9ACTN</name>
<dbReference type="SMART" id="SM00422">
    <property type="entry name" value="HTH_MERR"/>
    <property type="match status" value="1"/>
</dbReference>
<accession>A0ABU7KLS8</accession>
<proteinExistence type="predicted"/>
<organism evidence="3 4">
    <name type="scientific">Nocardiopsis tropica</name>
    <dbReference type="NCBI Taxonomy" id="109330"/>
    <lineage>
        <taxon>Bacteria</taxon>
        <taxon>Bacillati</taxon>
        <taxon>Actinomycetota</taxon>
        <taxon>Actinomycetes</taxon>
        <taxon>Streptosporangiales</taxon>
        <taxon>Nocardiopsidaceae</taxon>
        <taxon>Nocardiopsis</taxon>
    </lineage>
</organism>
<feature type="domain" description="HTH merR-type" evidence="2">
    <location>
        <begin position="2"/>
        <end position="71"/>
    </location>
</feature>
<evidence type="ECO:0000313" key="3">
    <source>
        <dbReference type="EMBL" id="MEE2050246.1"/>
    </source>
</evidence>
<evidence type="ECO:0000313" key="4">
    <source>
        <dbReference type="Proteomes" id="UP001348641"/>
    </source>
</evidence>
<dbReference type="PROSITE" id="PS50937">
    <property type="entry name" value="HTH_MERR_2"/>
    <property type="match status" value="1"/>
</dbReference>
<dbReference type="PRINTS" id="PR00040">
    <property type="entry name" value="HTHMERR"/>
</dbReference>
<dbReference type="SUPFAM" id="SSF46955">
    <property type="entry name" value="Putative DNA-binding domain"/>
    <property type="match status" value="1"/>
</dbReference>
<dbReference type="CDD" id="cd00592">
    <property type="entry name" value="HTH_MerR-like"/>
    <property type="match status" value="1"/>
</dbReference>
<gene>
    <name evidence="3" type="ORF">Q8A49_07035</name>
</gene>
<evidence type="ECO:0000259" key="2">
    <source>
        <dbReference type="PROSITE" id="PS50937"/>
    </source>
</evidence>
<dbReference type="Proteomes" id="UP001348641">
    <property type="component" value="Unassembled WGS sequence"/>
</dbReference>
<sequence length="251" mass="27875">MAWSTRQLAELAGTSLRAVRHYHEVGLLEEPERRSNGYKSYGVAHLIRVLRIKRLSELGFSLSQIAGMGEADSYPDEALRSLDAELEATIERLQRVRLELALVLRRSAPTELPTEMALATADVDMSDADRAFVVVMTRLMDPSAMGSYSEALKDRRLAGDETDFNDLPEDADEETRRELAERLAGPVRGLLADHPVLGDLNLIAPKRTRYAAETSITALKDLYNPAQIDVMMRLGKILRDDPPASSRDEGA</sequence>
<dbReference type="RefSeq" id="WP_330157478.1">
    <property type="nucleotide sequence ID" value="NZ_BAAAJA010000034.1"/>
</dbReference>
<dbReference type="InterPro" id="IPR009061">
    <property type="entry name" value="DNA-bd_dom_put_sf"/>
</dbReference>
<dbReference type="InterPro" id="IPR047057">
    <property type="entry name" value="MerR_fam"/>
</dbReference>
<dbReference type="PANTHER" id="PTHR30204:SF93">
    <property type="entry name" value="HTH MERR-TYPE DOMAIN-CONTAINING PROTEIN"/>
    <property type="match status" value="1"/>
</dbReference>